<reference evidence="3" key="1">
    <citation type="submission" date="2020-09" db="EMBL/GenBank/DDBJ databases">
        <title>A novel bacterium of genus Paenibacillus, isolated from South China Sea.</title>
        <authorList>
            <person name="Huang H."/>
            <person name="Mo K."/>
            <person name="Hu Y."/>
        </authorList>
    </citation>
    <scope>NUCLEOTIDE SEQUENCE</scope>
    <source>
        <strain evidence="3">IB182493</strain>
    </source>
</reference>
<dbReference type="Proteomes" id="UP000632125">
    <property type="component" value="Unassembled WGS sequence"/>
</dbReference>
<feature type="region of interest" description="Disordered" evidence="1">
    <location>
        <begin position="259"/>
        <end position="324"/>
    </location>
</feature>
<feature type="region of interest" description="Disordered" evidence="1">
    <location>
        <begin position="1"/>
        <end position="38"/>
    </location>
</feature>
<name>A0A927CIN8_9BACL</name>
<comment type="caution">
    <text evidence="3">The sequence shown here is derived from an EMBL/GenBank/DDBJ whole genome shotgun (WGS) entry which is preliminary data.</text>
</comment>
<protein>
    <submittedName>
        <fullName evidence="3">Sporulation protein YunB</fullName>
    </submittedName>
</protein>
<evidence type="ECO:0000256" key="2">
    <source>
        <dbReference type="SAM" id="Phobius"/>
    </source>
</evidence>
<keyword evidence="2" id="KW-0472">Membrane</keyword>
<feature type="transmembrane region" description="Helical" evidence="2">
    <location>
        <begin position="47"/>
        <end position="67"/>
    </location>
</feature>
<dbReference type="Pfam" id="PF09560">
    <property type="entry name" value="Spore_YunB"/>
    <property type="match status" value="1"/>
</dbReference>
<feature type="compositionally biased region" description="Low complexity" evidence="1">
    <location>
        <begin position="15"/>
        <end position="24"/>
    </location>
</feature>
<keyword evidence="2" id="KW-1133">Transmembrane helix</keyword>
<evidence type="ECO:0000313" key="4">
    <source>
        <dbReference type="Proteomes" id="UP000632125"/>
    </source>
</evidence>
<dbReference type="EMBL" id="JACXIY010000005">
    <property type="protein sequence ID" value="MBD2867792.1"/>
    <property type="molecule type" value="Genomic_DNA"/>
</dbReference>
<organism evidence="3 4">
    <name type="scientific">Paenibacillus arenilitoris</name>
    <dbReference type="NCBI Taxonomy" id="2772299"/>
    <lineage>
        <taxon>Bacteria</taxon>
        <taxon>Bacillati</taxon>
        <taxon>Bacillota</taxon>
        <taxon>Bacilli</taxon>
        <taxon>Bacillales</taxon>
        <taxon>Paenibacillaceae</taxon>
        <taxon>Paenibacillus</taxon>
    </lineage>
</organism>
<feature type="compositionally biased region" description="Gly residues" evidence="1">
    <location>
        <begin position="25"/>
        <end position="34"/>
    </location>
</feature>
<evidence type="ECO:0000256" key="1">
    <source>
        <dbReference type="SAM" id="MobiDB-lite"/>
    </source>
</evidence>
<gene>
    <name evidence="3" type="primary">yunB</name>
    <name evidence="3" type="ORF">IDH41_04320</name>
</gene>
<sequence>MSRPGSGGKRRARRAVAAPASRAAGGSGGAGGAWGARPGRPRMRRRTFLLVIVIAGMIFSIQSFVYVERNLRPPMMNIAKIRVKQVATQAINKAITEQVAQRSNSEKLIDWKMNGNGKISGFMLNYAEHMSITSQTINTVQNTLNEMKGIPEHIPIGHALNSAIISSFGPKVPVKFEPVGAVKVDLSTRQKDAGINMILVEVYIRIVAEVTIIIPFDTEPELVETDIPISYLLVVGDVPMYYYDGTGRPVGESAAEAPNISVPLGQGTGEGVTTSPGSGGNAGSGPSNEDLDHSGPATEVPAEGSGNSADPEIPPGETGNSAGE</sequence>
<keyword evidence="2" id="KW-0812">Transmembrane</keyword>
<dbReference type="AlphaFoldDB" id="A0A927CIN8"/>
<proteinExistence type="predicted"/>
<accession>A0A927CIN8</accession>
<keyword evidence="4" id="KW-1185">Reference proteome</keyword>
<dbReference type="InterPro" id="IPR014197">
    <property type="entry name" value="Sporulation_prot_YunB"/>
</dbReference>
<evidence type="ECO:0000313" key="3">
    <source>
        <dbReference type="EMBL" id="MBD2867792.1"/>
    </source>
</evidence>
<dbReference type="NCBIfam" id="TIGR02832">
    <property type="entry name" value="spo_yunB"/>
    <property type="match status" value="1"/>
</dbReference>